<dbReference type="KEGG" id="tti:THITH_02150"/>
<evidence type="ECO:0000259" key="2">
    <source>
        <dbReference type="Pfam" id="PF07995"/>
    </source>
</evidence>
<keyword evidence="1" id="KW-0732">Signal</keyword>
<dbReference type="HOGENOM" id="CLU_012253_1_1_6"/>
<feature type="domain" description="Glucose/Sorbosone dehydrogenase" evidence="2">
    <location>
        <begin position="50"/>
        <end position="395"/>
    </location>
</feature>
<keyword evidence="4" id="KW-1185">Reference proteome</keyword>
<dbReference type="Proteomes" id="UP000005289">
    <property type="component" value="Chromosome"/>
</dbReference>
<dbReference type="InterPro" id="IPR012938">
    <property type="entry name" value="Glc/Sorbosone_DH"/>
</dbReference>
<accession>W0DFY6</accession>
<proteinExistence type="predicted"/>
<dbReference type="Pfam" id="PF07995">
    <property type="entry name" value="GSDH"/>
    <property type="match status" value="1"/>
</dbReference>
<evidence type="ECO:0000256" key="1">
    <source>
        <dbReference type="SAM" id="SignalP"/>
    </source>
</evidence>
<dbReference type="STRING" id="713585.THITH_02150"/>
<dbReference type="PANTHER" id="PTHR19328">
    <property type="entry name" value="HEDGEHOG-INTERACTING PROTEIN"/>
    <property type="match status" value="1"/>
</dbReference>
<organism evidence="3 4">
    <name type="scientific">Thioalkalivibrio paradoxus ARh 1</name>
    <dbReference type="NCBI Taxonomy" id="713585"/>
    <lineage>
        <taxon>Bacteria</taxon>
        <taxon>Pseudomonadati</taxon>
        <taxon>Pseudomonadota</taxon>
        <taxon>Gammaproteobacteria</taxon>
        <taxon>Chromatiales</taxon>
        <taxon>Ectothiorhodospiraceae</taxon>
        <taxon>Thioalkalivibrio</taxon>
    </lineage>
</organism>
<dbReference type="RefSeq" id="WP_006746166.1">
    <property type="nucleotide sequence ID" value="NZ_CP007029.1"/>
</dbReference>
<dbReference type="AlphaFoldDB" id="W0DFY6"/>
<dbReference type="SUPFAM" id="SSF50952">
    <property type="entry name" value="Soluble quinoprotein glucose dehydrogenase"/>
    <property type="match status" value="1"/>
</dbReference>
<reference evidence="3 4" key="1">
    <citation type="submission" date="2013-12" db="EMBL/GenBank/DDBJ databases">
        <authorList>
            <consortium name="DOE Joint Genome Institute"/>
            <person name="Muyzer G."/>
            <person name="Huntemann M."/>
            <person name="Han J."/>
            <person name="Chen A."/>
            <person name="Kyrpides N."/>
            <person name="Mavromatis K."/>
            <person name="Markowitz V."/>
            <person name="Palaniappan K."/>
            <person name="Ivanova N."/>
            <person name="Schaumberg A."/>
            <person name="Pati A."/>
            <person name="Liolios K."/>
            <person name="Nordberg H.P."/>
            <person name="Cantor M.N."/>
            <person name="Hua S.X."/>
            <person name="Woyke T."/>
        </authorList>
    </citation>
    <scope>NUCLEOTIDE SEQUENCE [LARGE SCALE GENOMIC DNA]</scope>
    <source>
        <strain evidence="3 4">ARh 1</strain>
    </source>
</reference>
<name>W0DFY6_9GAMM</name>
<gene>
    <name evidence="3" type="ORF">THITH_02150</name>
</gene>
<feature type="signal peptide" evidence="1">
    <location>
        <begin position="1"/>
        <end position="22"/>
    </location>
</feature>
<evidence type="ECO:0000313" key="4">
    <source>
        <dbReference type="Proteomes" id="UP000005289"/>
    </source>
</evidence>
<dbReference type="PANTHER" id="PTHR19328:SF75">
    <property type="entry name" value="ALDOSE SUGAR DEHYDROGENASE YLII"/>
    <property type="match status" value="1"/>
</dbReference>
<dbReference type="InterPro" id="IPR011041">
    <property type="entry name" value="Quinoprot_gluc/sorb_DH_b-prop"/>
</dbReference>
<dbReference type="EMBL" id="CP007029">
    <property type="protein sequence ID" value="AHE97266.1"/>
    <property type="molecule type" value="Genomic_DNA"/>
</dbReference>
<protein>
    <submittedName>
        <fullName evidence="3">Glucose dehydrogenase</fullName>
    </submittedName>
</protein>
<sequence length="403" mass="44063">MSDLHCFRILLPALVLVSLSLAGCQGGNDASDTPDPEPVGYQTEVVIDGFQHAWGIAFLPSPNDDLALVTERPGQLHLVNLETESATAIAGGPEVAAVGQGGLLDVAVYPDFGPGQKWVYLSYSAAHPENHQQYATHVARARLNLAEGRLEEKEVLLVATPFSPSIAHFGSRLAFDDQWRLYITSGDRGERDAAQALDSGWGKTLRIERDGRIPADNPFADEPGITAAVFTYGHRNAQGMALEPSTGLMWQNEHGERNGDEINILDQPGGNHGWPIATWSREYHNDEPIGVEPPAHPDTVDPIHYWVDGHYPDGQQGFPPSGLAFYQGEAFADWQGQLLMGNLAHRYLGRFERHGREITAEHRMLTELGYRIRDVAVHQGAIYVLVDEASGPLLRVTPADPPG</sequence>
<dbReference type="OrthoDB" id="9770043at2"/>
<evidence type="ECO:0000313" key="3">
    <source>
        <dbReference type="EMBL" id="AHE97266.1"/>
    </source>
</evidence>
<dbReference type="InterPro" id="IPR011042">
    <property type="entry name" value="6-blade_b-propeller_TolB-like"/>
</dbReference>
<dbReference type="Gene3D" id="2.120.10.30">
    <property type="entry name" value="TolB, C-terminal domain"/>
    <property type="match status" value="1"/>
</dbReference>
<feature type="chain" id="PRO_5004786828" evidence="1">
    <location>
        <begin position="23"/>
        <end position="403"/>
    </location>
</feature>